<evidence type="ECO:0000256" key="1">
    <source>
        <dbReference type="ARBA" id="ARBA00022679"/>
    </source>
</evidence>
<evidence type="ECO:0000313" key="5">
    <source>
        <dbReference type="Proteomes" id="UP001156140"/>
    </source>
</evidence>
<sequence length="136" mass="14719">MPPQLPLFVYGTLRDGDIRALVIGREPALTVARSPGLAVVGFPGKSYPALVSDAAGVAEGLLLTDLAAAEWAALDAYEGAEYERRIIMVDVDGVMGEAVVYWPLVAVRADSALWSLDRWQRNHKAAFLIEEARGRP</sequence>
<dbReference type="RefSeq" id="WP_281737297.1">
    <property type="nucleotide sequence ID" value="NZ_JAKETQ010000005.1"/>
</dbReference>
<dbReference type="InterPro" id="IPR036568">
    <property type="entry name" value="GGCT-like_sf"/>
</dbReference>
<dbReference type="EMBL" id="JALAZD010000005">
    <property type="protein sequence ID" value="MCI0129400.1"/>
    <property type="molecule type" value="Genomic_DNA"/>
</dbReference>
<comment type="caution">
    <text evidence="4">The sequence shown here is derived from an EMBL/GenBank/DDBJ whole genome shotgun (WGS) entry which is preliminary data.</text>
</comment>
<dbReference type="PANTHER" id="PTHR31544">
    <property type="entry name" value="AIG2-LIKE PROTEIN D"/>
    <property type="match status" value="1"/>
</dbReference>
<gene>
    <name evidence="4" type="ORF">ML536_21405</name>
</gene>
<organism evidence="4 5">
    <name type="scientific">Paradevosia shaoguanensis</name>
    <dbReference type="NCBI Taxonomy" id="1335043"/>
    <lineage>
        <taxon>Bacteria</taxon>
        <taxon>Pseudomonadati</taxon>
        <taxon>Pseudomonadota</taxon>
        <taxon>Alphaproteobacteria</taxon>
        <taxon>Hyphomicrobiales</taxon>
        <taxon>Devosiaceae</taxon>
        <taxon>Paradevosia</taxon>
    </lineage>
</organism>
<accession>A0AA41UDH8</accession>
<proteinExistence type="predicted"/>
<protein>
    <recommendedName>
        <fullName evidence="2">Putative gamma-glutamylcyclotransferase</fullName>
    </recommendedName>
</protein>
<dbReference type="Pfam" id="PF06094">
    <property type="entry name" value="GGACT"/>
    <property type="match status" value="1"/>
</dbReference>
<keyword evidence="1" id="KW-0808">Transferase</keyword>
<feature type="domain" description="Gamma-glutamylcyclotransferase AIG2-like" evidence="3">
    <location>
        <begin position="7"/>
        <end position="105"/>
    </location>
</feature>
<dbReference type="SUPFAM" id="SSF110857">
    <property type="entry name" value="Gamma-glutamyl cyclotransferase-like"/>
    <property type="match status" value="1"/>
</dbReference>
<dbReference type="Gene3D" id="3.10.490.10">
    <property type="entry name" value="Gamma-glutamyl cyclotransferase-like"/>
    <property type="match status" value="1"/>
</dbReference>
<name>A0AA41UDH8_9HYPH</name>
<evidence type="ECO:0000313" key="4">
    <source>
        <dbReference type="EMBL" id="MCI0129400.1"/>
    </source>
</evidence>
<dbReference type="CDD" id="cd06661">
    <property type="entry name" value="GGCT_like"/>
    <property type="match status" value="1"/>
</dbReference>
<reference evidence="4" key="1">
    <citation type="submission" date="2022-03" db="EMBL/GenBank/DDBJ databases">
        <title>The complete genome sequence of a Methyloterrigena soli.</title>
        <authorList>
            <person name="Zi Z."/>
        </authorList>
    </citation>
    <scope>NUCLEOTIDE SEQUENCE</scope>
    <source>
        <strain evidence="4">M48</strain>
    </source>
</reference>
<evidence type="ECO:0000256" key="2">
    <source>
        <dbReference type="ARBA" id="ARBA00030602"/>
    </source>
</evidence>
<keyword evidence="5" id="KW-1185">Reference proteome</keyword>
<dbReference type="GO" id="GO:0016740">
    <property type="term" value="F:transferase activity"/>
    <property type="evidence" value="ECO:0007669"/>
    <property type="project" value="UniProtKB-KW"/>
</dbReference>
<dbReference type="InterPro" id="IPR045038">
    <property type="entry name" value="AIG2-like"/>
</dbReference>
<dbReference type="AlphaFoldDB" id="A0AA41UDH8"/>
<dbReference type="Proteomes" id="UP001156140">
    <property type="component" value="Unassembled WGS sequence"/>
</dbReference>
<dbReference type="InterPro" id="IPR009288">
    <property type="entry name" value="AIG2-like_dom"/>
</dbReference>
<dbReference type="InterPro" id="IPR013024">
    <property type="entry name" value="GGCT-like"/>
</dbReference>
<dbReference type="PANTHER" id="PTHR31544:SF2">
    <property type="entry name" value="AIG2-LIKE PROTEIN D"/>
    <property type="match status" value="1"/>
</dbReference>
<evidence type="ECO:0000259" key="3">
    <source>
        <dbReference type="Pfam" id="PF06094"/>
    </source>
</evidence>